<feature type="region of interest" description="Disordered" evidence="1">
    <location>
        <begin position="1"/>
        <end position="35"/>
    </location>
</feature>
<dbReference type="HOGENOM" id="CLU_3053644_0_0_1"/>
<reference evidence="2" key="2">
    <citation type="submission" date="2018-05" db="EMBL/GenBank/DDBJ databases">
        <title>OgluRS3 (Oryza glumaepatula Reference Sequence Version 3).</title>
        <authorList>
            <person name="Zhang J."/>
            <person name="Kudrna D."/>
            <person name="Lee S."/>
            <person name="Talag J."/>
            <person name="Welchert J."/>
            <person name="Wing R.A."/>
        </authorList>
    </citation>
    <scope>NUCLEOTIDE SEQUENCE [LARGE SCALE GENOMIC DNA]</scope>
</reference>
<accession>A0A0E0BCY4</accession>
<keyword evidence="3" id="KW-1185">Reference proteome</keyword>
<proteinExistence type="predicted"/>
<name>A0A0E0BCY4_9ORYZ</name>
<evidence type="ECO:0000256" key="1">
    <source>
        <dbReference type="SAM" id="MobiDB-lite"/>
    </source>
</evidence>
<evidence type="ECO:0000313" key="2">
    <source>
        <dbReference type="EnsemblPlants" id="OGLUM10G16450.1"/>
    </source>
</evidence>
<dbReference type="Gramene" id="OGLUM10G16450.1">
    <property type="protein sequence ID" value="OGLUM10G16450.1"/>
    <property type="gene ID" value="OGLUM10G16450"/>
</dbReference>
<dbReference type="Proteomes" id="UP000026961">
    <property type="component" value="Chromosome 10"/>
</dbReference>
<dbReference type="AlphaFoldDB" id="A0A0E0BCY4"/>
<evidence type="ECO:0000313" key="3">
    <source>
        <dbReference type="Proteomes" id="UP000026961"/>
    </source>
</evidence>
<organism evidence="2">
    <name type="scientific">Oryza glumipatula</name>
    <dbReference type="NCBI Taxonomy" id="40148"/>
    <lineage>
        <taxon>Eukaryota</taxon>
        <taxon>Viridiplantae</taxon>
        <taxon>Streptophyta</taxon>
        <taxon>Embryophyta</taxon>
        <taxon>Tracheophyta</taxon>
        <taxon>Spermatophyta</taxon>
        <taxon>Magnoliopsida</taxon>
        <taxon>Liliopsida</taxon>
        <taxon>Poales</taxon>
        <taxon>Poaceae</taxon>
        <taxon>BOP clade</taxon>
        <taxon>Oryzoideae</taxon>
        <taxon>Oryzeae</taxon>
        <taxon>Oryzinae</taxon>
        <taxon>Oryza</taxon>
    </lineage>
</organism>
<feature type="compositionally biased region" description="Basic and acidic residues" evidence="1">
    <location>
        <begin position="15"/>
        <end position="30"/>
    </location>
</feature>
<protein>
    <submittedName>
        <fullName evidence="2">Uncharacterized protein</fullName>
    </submittedName>
</protein>
<sequence length="54" mass="5738">MAQHSRRTPCMRWEGGSEGRRGGGEGKGEADATVGGGAAAWSVNKIRYLAVYNK</sequence>
<dbReference type="EnsemblPlants" id="OGLUM10G16450.1">
    <property type="protein sequence ID" value="OGLUM10G16450.1"/>
    <property type="gene ID" value="OGLUM10G16450"/>
</dbReference>
<reference evidence="2" key="1">
    <citation type="submission" date="2015-04" db="UniProtKB">
        <authorList>
            <consortium name="EnsemblPlants"/>
        </authorList>
    </citation>
    <scope>IDENTIFICATION</scope>
</reference>